<evidence type="ECO:0000313" key="4">
    <source>
        <dbReference type="Proteomes" id="UP000005580"/>
    </source>
</evidence>
<keyword evidence="1" id="KW-0732">Signal</keyword>
<reference evidence="3" key="1">
    <citation type="submission" date="2011-01" db="EMBL/GenBank/DDBJ databases">
        <authorList>
            <person name="Muzny D."/>
            <person name="Qin X."/>
            <person name="Buhay C."/>
            <person name="Dugan-Rocha S."/>
            <person name="Ding Y."/>
            <person name="Chen G."/>
            <person name="Hawes A."/>
            <person name="Holder M."/>
            <person name="Jhangiani S."/>
            <person name="Johnson A."/>
            <person name="Khan Z."/>
            <person name="Li Z."/>
            <person name="Liu W."/>
            <person name="Liu X."/>
            <person name="Perez L."/>
            <person name="Shen H."/>
            <person name="Wang Q."/>
            <person name="Watt J."/>
            <person name="Xi L."/>
            <person name="Xin Y."/>
            <person name="Zhou J."/>
            <person name="Deng J."/>
            <person name="Jiang H."/>
            <person name="Liu Y."/>
            <person name="Qu J."/>
            <person name="Song X.-Z."/>
            <person name="Zhang L."/>
            <person name="Villasana D."/>
            <person name="Johnson A."/>
            <person name="Liu J."/>
            <person name="Liyanage D."/>
            <person name="Lorensuhewa L."/>
            <person name="Robinson T."/>
            <person name="Song A."/>
            <person name="Song B.-B."/>
            <person name="Dinh H."/>
            <person name="Thornton R."/>
            <person name="Coyle M."/>
            <person name="Francisco L."/>
            <person name="Jackson L."/>
            <person name="Javaid M."/>
            <person name="Korchina V."/>
            <person name="Kovar C."/>
            <person name="Mata R."/>
            <person name="Mathew T."/>
            <person name="Ngo R."/>
            <person name="Nguyen L."/>
            <person name="Nguyen N."/>
            <person name="Okwuonu G."/>
            <person name="Ongeri F."/>
            <person name="Pham C."/>
            <person name="Simmons D."/>
            <person name="Wilczek-Boney K."/>
            <person name="Hale W."/>
            <person name="Jakkamsetti A."/>
            <person name="Pham P."/>
            <person name="Ruth R."/>
            <person name="San Lucas F."/>
            <person name="Warren J."/>
            <person name="Zhang J."/>
            <person name="Zhao Z."/>
            <person name="Zhou C."/>
            <person name="Zhu D."/>
            <person name="Lee S."/>
            <person name="Bess C."/>
            <person name="Blankenburg K."/>
            <person name="Forbes L."/>
            <person name="Fu Q."/>
            <person name="Gubbala S."/>
            <person name="Hirani K."/>
            <person name="Jayaseelan J.C."/>
            <person name="Lara F."/>
            <person name="Munidasa M."/>
            <person name="Palculict T."/>
            <person name="Patil S."/>
            <person name="Pu L.-L."/>
            <person name="Saada N."/>
            <person name="Tang L."/>
            <person name="Weissenberger G."/>
            <person name="Zhu Y."/>
            <person name="Hemphill L."/>
            <person name="Shang Y."/>
            <person name="Youmans B."/>
            <person name="Ayvaz T."/>
            <person name="Ross M."/>
            <person name="Santibanez J."/>
            <person name="Aqrawi P."/>
            <person name="Gross S."/>
            <person name="Joshi V."/>
            <person name="Fowler G."/>
            <person name="Nazareth L."/>
            <person name="Reid J."/>
            <person name="Worley K."/>
            <person name="Petrosino J."/>
            <person name="Highlander S."/>
            <person name="Gibbs R."/>
        </authorList>
    </citation>
    <scope>NUCLEOTIDE SEQUENCE [LARGE SCALE GENOMIC DNA]</scope>
    <source>
        <strain evidence="3">ATCC 33269</strain>
    </source>
</reference>
<feature type="chain" id="PRO_5003221641" description="Outer membrane protein beta-barrel domain-containing protein" evidence="1">
    <location>
        <begin position="28"/>
        <end position="208"/>
    </location>
</feature>
<dbReference type="SUPFAM" id="SSF56925">
    <property type="entry name" value="OMPA-like"/>
    <property type="match status" value="1"/>
</dbReference>
<dbReference type="Proteomes" id="UP000005580">
    <property type="component" value="Unassembled WGS sequence"/>
</dbReference>
<dbReference type="InterPro" id="IPR025665">
    <property type="entry name" value="Beta-barrel_OMP_2"/>
</dbReference>
<dbReference type="Gene3D" id="2.40.160.20">
    <property type="match status" value="1"/>
</dbReference>
<dbReference type="HOGENOM" id="CLU_082049_0_0_10"/>
<evidence type="ECO:0000313" key="3">
    <source>
        <dbReference type="EMBL" id="EFZ36788.1"/>
    </source>
</evidence>
<dbReference type="eggNOG" id="COG3637">
    <property type="taxonomic scope" value="Bacteria"/>
</dbReference>
<sequence length="208" mass="22522">MLNLIISNMKKIIFMIAMLLSSVTTFAQHETGSLTIQPKVGLNIANFTNSEGADPRFGMAAGAEFEYQASDLISISAGLLYSMQGAKADVTIEGTKAKGTVKMDYINIPILANVYVAKNFAVKVGLQPGFNTTDKIKVTANGMSAEMDLSKVGLESKSFDLSLPVGISYEFNNIVIDGRYNLGLTEVVEDTDSKNSVFQFTVGYKFKL</sequence>
<organism evidence="3 4">
    <name type="scientific">Hoylesella oralis ATCC 33269</name>
    <dbReference type="NCBI Taxonomy" id="873533"/>
    <lineage>
        <taxon>Bacteria</taxon>
        <taxon>Pseudomonadati</taxon>
        <taxon>Bacteroidota</taxon>
        <taxon>Bacteroidia</taxon>
        <taxon>Bacteroidales</taxon>
        <taxon>Prevotellaceae</taxon>
        <taxon>Hoylesella</taxon>
    </lineage>
</organism>
<dbReference type="STRING" id="28134.SAMN05444288_1344"/>
<evidence type="ECO:0000259" key="2">
    <source>
        <dbReference type="Pfam" id="PF13568"/>
    </source>
</evidence>
<feature type="domain" description="Outer membrane protein beta-barrel" evidence="2">
    <location>
        <begin position="26"/>
        <end position="187"/>
    </location>
</feature>
<evidence type="ECO:0000256" key="1">
    <source>
        <dbReference type="SAM" id="SignalP"/>
    </source>
</evidence>
<feature type="signal peptide" evidence="1">
    <location>
        <begin position="1"/>
        <end position="27"/>
    </location>
</feature>
<name>E7RRA0_9BACT</name>
<dbReference type="InterPro" id="IPR011250">
    <property type="entry name" value="OMP/PagP_B-barrel"/>
</dbReference>
<dbReference type="AlphaFoldDB" id="E7RRA0"/>
<dbReference type="EMBL" id="AEPE02000005">
    <property type="protein sequence ID" value="EFZ36788.1"/>
    <property type="molecule type" value="Genomic_DNA"/>
</dbReference>
<gene>
    <name evidence="3" type="ORF">HMPREF0663_11701</name>
</gene>
<proteinExistence type="predicted"/>
<accession>E7RRA0</accession>
<protein>
    <recommendedName>
        <fullName evidence="2">Outer membrane protein beta-barrel domain-containing protein</fullName>
    </recommendedName>
</protein>
<keyword evidence="4" id="KW-1185">Reference proteome</keyword>
<comment type="caution">
    <text evidence="3">The sequence shown here is derived from an EMBL/GenBank/DDBJ whole genome shotgun (WGS) entry which is preliminary data.</text>
</comment>
<dbReference type="Pfam" id="PF13568">
    <property type="entry name" value="OMP_b-brl_2"/>
    <property type="match status" value="1"/>
</dbReference>